<dbReference type="PANTHER" id="PTHR42912">
    <property type="entry name" value="METHYLTRANSFERASE"/>
    <property type="match status" value="1"/>
</dbReference>
<sequence length="710" mass="79510">MTSSDGENRDYWLNRDGRLYAEQQRIRRELNNVNYEMQERWLQDYLRKLVAAKGGPISVLDFGCGFGRMTYLLSEIDGVQYYGFDISTAMVQPIFDSPPALLADIIHERIAVGEDLPWGPESFDVIFTVSVLIHNNRQQARSALEAMRHVLRKEGEICLIENKPVSIDILGNRWHAGCWTHDYAFTLAQDFELDVDGESFPDHGLYVLRPAESSETRCLRWFTGGQFVPVSRTDYLDKVHENTIAAVRTAESEFASKVEGAALGRAHDADEMLHAAERAADKLLEKVRETRPELLEGAASDSPMYRVVQLGERLIDRIRDDTERSSADVERIAVLERQLDLRAKIRAAVLGRSEKEGVPHGSSTSASLSTASLVPPPYELDSARDTMFTRSVPGFDKVCHVFHQQWFGIRAAAGALPGHKLAIDAGSSPTSADLEDVSQWLQARAVERLVVHGFSLQMTHWIRGLREAGFDHVYLVWHGAPVMWVHTEERKFFSMALKMAHEGLIRRIQCMRGGSDVTIGEVGWRPQIYNVPPFAPSLRRKVARRRDAATAFSPSWNLVHKNLMTNVAAAVHSPSVGKVWVLADDFHLPYTPGKPIERLPKLDARQMLQTMSLADLVLNVSIVDCHPMVELEALAVGTPSIRGRLGLDALEDHPYVRCTQVDDPLSVIGVSEAISRVLSVDNSEMDGMMDSYCEQLTALAATRYADFLEI</sequence>
<reference evidence="2 3" key="1">
    <citation type="submission" date="2022-06" db="EMBL/GenBank/DDBJ databases">
        <title>Dynamics of rice microbiomes reveals core vertical transmitted seed endophytes.</title>
        <authorList>
            <person name="Liao K."/>
            <person name="Zhang X."/>
        </authorList>
    </citation>
    <scope>NUCLEOTIDE SEQUENCE [LARGE SCALE GENOMIC DNA]</scope>
    <source>
        <strain evidence="2 3">YT10-10-1</strain>
    </source>
</reference>
<dbReference type="Pfam" id="PF13649">
    <property type="entry name" value="Methyltransf_25"/>
    <property type="match status" value="1"/>
</dbReference>
<name>A0ABT3DVX5_9XANT</name>
<proteinExistence type="predicted"/>
<dbReference type="SUPFAM" id="SSF53335">
    <property type="entry name" value="S-adenosyl-L-methionine-dependent methyltransferases"/>
    <property type="match status" value="1"/>
</dbReference>
<dbReference type="Proteomes" id="UP001320843">
    <property type="component" value="Unassembled WGS sequence"/>
</dbReference>
<evidence type="ECO:0000259" key="1">
    <source>
        <dbReference type="Pfam" id="PF13649"/>
    </source>
</evidence>
<gene>
    <name evidence="2" type="ORF">NB700_002103</name>
</gene>
<dbReference type="InterPro" id="IPR041698">
    <property type="entry name" value="Methyltransf_25"/>
</dbReference>
<dbReference type="InterPro" id="IPR029063">
    <property type="entry name" value="SAM-dependent_MTases_sf"/>
</dbReference>
<organism evidence="2 3">
    <name type="scientific">Xanthomonas sacchari</name>
    <dbReference type="NCBI Taxonomy" id="56458"/>
    <lineage>
        <taxon>Bacteria</taxon>
        <taxon>Pseudomonadati</taxon>
        <taxon>Pseudomonadota</taxon>
        <taxon>Gammaproteobacteria</taxon>
        <taxon>Lysobacterales</taxon>
        <taxon>Lysobacteraceae</taxon>
        <taxon>Xanthomonas</taxon>
    </lineage>
</organism>
<feature type="domain" description="Methyltransferase" evidence="1">
    <location>
        <begin position="59"/>
        <end position="155"/>
    </location>
</feature>
<evidence type="ECO:0000313" key="2">
    <source>
        <dbReference type="EMBL" id="MCW0399547.1"/>
    </source>
</evidence>
<accession>A0ABT3DVX5</accession>
<evidence type="ECO:0000313" key="3">
    <source>
        <dbReference type="Proteomes" id="UP001320843"/>
    </source>
</evidence>
<dbReference type="InterPro" id="IPR050508">
    <property type="entry name" value="Methyltransf_Superfamily"/>
</dbReference>
<comment type="caution">
    <text evidence="2">The sequence shown here is derived from an EMBL/GenBank/DDBJ whole genome shotgun (WGS) entry which is preliminary data.</text>
</comment>
<dbReference type="CDD" id="cd02440">
    <property type="entry name" value="AdoMet_MTases"/>
    <property type="match status" value="1"/>
</dbReference>
<keyword evidence="3" id="KW-1185">Reference proteome</keyword>
<dbReference type="RefSeq" id="WP_267082047.1">
    <property type="nucleotide sequence ID" value="NZ_CP099530.1"/>
</dbReference>
<dbReference type="Gene3D" id="3.40.50.150">
    <property type="entry name" value="Vaccinia Virus protein VP39"/>
    <property type="match status" value="1"/>
</dbReference>
<dbReference type="SUPFAM" id="SSF53756">
    <property type="entry name" value="UDP-Glycosyltransferase/glycogen phosphorylase"/>
    <property type="match status" value="1"/>
</dbReference>
<protein>
    <recommendedName>
        <fullName evidence="1">Methyltransferase domain-containing protein</fullName>
    </recommendedName>
</protein>
<dbReference type="EMBL" id="JANFWR010000012">
    <property type="protein sequence ID" value="MCW0399547.1"/>
    <property type="molecule type" value="Genomic_DNA"/>
</dbReference>